<dbReference type="GO" id="GO:0003677">
    <property type="term" value="F:DNA binding"/>
    <property type="evidence" value="ECO:0007669"/>
    <property type="project" value="UniProtKB-KW"/>
</dbReference>
<evidence type="ECO:0000256" key="4">
    <source>
        <dbReference type="ARBA" id="ARBA00022771"/>
    </source>
</evidence>
<comment type="subcellular location">
    <subcellularLocation>
        <location evidence="1">Nucleus</location>
    </subcellularLocation>
</comment>
<keyword evidence="3" id="KW-0677">Repeat</keyword>
<keyword evidence="7" id="KW-0539">Nucleus</keyword>
<dbReference type="PANTHER" id="PTHR24394">
    <property type="entry name" value="ZINC FINGER PROTEIN"/>
    <property type="match status" value="1"/>
</dbReference>
<dbReference type="PANTHER" id="PTHR24394:SF29">
    <property type="entry name" value="MYONEURIN"/>
    <property type="match status" value="1"/>
</dbReference>
<evidence type="ECO:0000256" key="2">
    <source>
        <dbReference type="ARBA" id="ARBA00022723"/>
    </source>
</evidence>
<evidence type="ECO:0000313" key="10">
    <source>
        <dbReference type="EMBL" id="PWA17343.1"/>
    </source>
</evidence>
<dbReference type="GO" id="GO:0005634">
    <property type="term" value="C:nucleus"/>
    <property type="evidence" value="ECO:0007669"/>
    <property type="project" value="UniProtKB-SubCell"/>
</dbReference>
<dbReference type="GO" id="GO:0000981">
    <property type="term" value="F:DNA-binding transcription factor activity, RNA polymerase II-specific"/>
    <property type="evidence" value="ECO:0007669"/>
    <property type="project" value="TreeGrafter"/>
</dbReference>
<evidence type="ECO:0000256" key="7">
    <source>
        <dbReference type="ARBA" id="ARBA00023242"/>
    </source>
</evidence>
<evidence type="ECO:0000256" key="5">
    <source>
        <dbReference type="ARBA" id="ARBA00022833"/>
    </source>
</evidence>
<sequence>MECQIHSVRSNMEDFLVKDNNTQTSPMMYLPDNTSGAHLSDESLNRVCDTKGDQLPPPEENRPLFESLPALPKKLAPKPGRRTYICDQCGKTFRRKRRLTAHLHSHGVERPYNCVQCGKSFVQKGNLTLHLRMHTRESLPQS</sequence>
<dbReference type="PROSITE" id="PS50157">
    <property type="entry name" value="ZINC_FINGER_C2H2_2"/>
    <property type="match status" value="2"/>
</dbReference>
<protein>
    <recommendedName>
        <fullName evidence="9">C2H2-type domain-containing protein</fullName>
    </recommendedName>
</protein>
<evidence type="ECO:0000313" key="11">
    <source>
        <dbReference type="Proteomes" id="UP000250572"/>
    </source>
</evidence>
<dbReference type="InterPro" id="IPR013087">
    <property type="entry name" value="Znf_C2H2_type"/>
</dbReference>
<feature type="domain" description="C2H2-type" evidence="9">
    <location>
        <begin position="84"/>
        <end position="111"/>
    </location>
</feature>
<proteinExistence type="predicted"/>
<dbReference type="GO" id="GO:0008270">
    <property type="term" value="F:zinc ion binding"/>
    <property type="evidence" value="ECO:0007669"/>
    <property type="project" value="UniProtKB-KW"/>
</dbReference>
<keyword evidence="2" id="KW-0479">Metal-binding</keyword>
<comment type="caution">
    <text evidence="10">The sequence shown here is derived from an EMBL/GenBank/DDBJ whole genome shotgun (WGS) entry which is preliminary data.</text>
</comment>
<evidence type="ECO:0000256" key="1">
    <source>
        <dbReference type="ARBA" id="ARBA00004123"/>
    </source>
</evidence>
<dbReference type="Gene3D" id="3.30.160.60">
    <property type="entry name" value="Classic Zinc Finger"/>
    <property type="match status" value="2"/>
</dbReference>
<dbReference type="SMART" id="SM00355">
    <property type="entry name" value="ZnF_C2H2"/>
    <property type="match status" value="2"/>
</dbReference>
<dbReference type="Pfam" id="PF00096">
    <property type="entry name" value="zf-C2H2"/>
    <property type="match status" value="2"/>
</dbReference>
<gene>
    <name evidence="10" type="ORF">CCH79_00014393</name>
</gene>
<name>A0A315V1D2_GAMAF</name>
<dbReference type="AlphaFoldDB" id="A0A315V1D2"/>
<dbReference type="FunFam" id="3.30.160.60:FF:000110">
    <property type="entry name" value="Zinc finger protein-like"/>
    <property type="match status" value="1"/>
</dbReference>
<feature type="domain" description="C2H2-type" evidence="9">
    <location>
        <begin position="112"/>
        <end position="139"/>
    </location>
</feature>
<dbReference type="Proteomes" id="UP000250572">
    <property type="component" value="Unassembled WGS sequence"/>
</dbReference>
<keyword evidence="4 8" id="KW-0863">Zinc-finger</keyword>
<dbReference type="GO" id="GO:0000122">
    <property type="term" value="P:negative regulation of transcription by RNA polymerase II"/>
    <property type="evidence" value="ECO:0007669"/>
    <property type="project" value="UniProtKB-ARBA"/>
</dbReference>
<dbReference type="InterPro" id="IPR036236">
    <property type="entry name" value="Znf_C2H2_sf"/>
</dbReference>
<dbReference type="SUPFAM" id="SSF57667">
    <property type="entry name" value="beta-beta-alpha zinc fingers"/>
    <property type="match status" value="1"/>
</dbReference>
<accession>A0A315V1D2</accession>
<organism evidence="10 11">
    <name type="scientific">Gambusia affinis</name>
    <name type="common">Western mosquitofish</name>
    <name type="synonym">Heterandria affinis</name>
    <dbReference type="NCBI Taxonomy" id="33528"/>
    <lineage>
        <taxon>Eukaryota</taxon>
        <taxon>Metazoa</taxon>
        <taxon>Chordata</taxon>
        <taxon>Craniata</taxon>
        <taxon>Vertebrata</taxon>
        <taxon>Euteleostomi</taxon>
        <taxon>Actinopterygii</taxon>
        <taxon>Neopterygii</taxon>
        <taxon>Teleostei</taxon>
        <taxon>Neoteleostei</taxon>
        <taxon>Acanthomorphata</taxon>
        <taxon>Ovalentaria</taxon>
        <taxon>Atherinomorphae</taxon>
        <taxon>Cyprinodontiformes</taxon>
        <taxon>Poeciliidae</taxon>
        <taxon>Poeciliinae</taxon>
        <taxon>Gambusia</taxon>
    </lineage>
</organism>
<keyword evidence="11" id="KW-1185">Reference proteome</keyword>
<evidence type="ECO:0000256" key="6">
    <source>
        <dbReference type="ARBA" id="ARBA00023125"/>
    </source>
</evidence>
<dbReference type="FunFam" id="3.30.160.60:FF:001465">
    <property type="entry name" value="Zinc finger protein 560"/>
    <property type="match status" value="1"/>
</dbReference>
<dbReference type="EMBL" id="NHOQ01002365">
    <property type="protein sequence ID" value="PWA17343.1"/>
    <property type="molecule type" value="Genomic_DNA"/>
</dbReference>
<reference evidence="10 11" key="1">
    <citation type="journal article" date="2018" name="G3 (Bethesda)">
        <title>A High-Quality Reference Genome for the Invasive Mosquitofish Gambusia affinis Using a Chicago Library.</title>
        <authorList>
            <person name="Hoffberg S.L."/>
            <person name="Troendle N.J."/>
            <person name="Glenn T.C."/>
            <person name="Mahmud O."/>
            <person name="Louha S."/>
            <person name="Chalopin D."/>
            <person name="Bennetzen J.L."/>
            <person name="Mauricio R."/>
        </authorList>
    </citation>
    <scope>NUCLEOTIDE SEQUENCE [LARGE SCALE GENOMIC DNA]</scope>
    <source>
        <strain evidence="10">NE01/NJP1002.9</strain>
        <tissue evidence="10">Muscle</tissue>
    </source>
</reference>
<keyword evidence="6" id="KW-0238">DNA-binding</keyword>
<evidence type="ECO:0000259" key="9">
    <source>
        <dbReference type="PROSITE" id="PS50157"/>
    </source>
</evidence>
<dbReference type="PROSITE" id="PS00028">
    <property type="entry name" value="ZINC_FINGER_C2H2_1"/>
    <property type="match status" value="2"/>
</dbReference>
<evidence type="ECO:0000256" key="8">
    <source>
        <dbReference type="PROSITE-ProRule" id="PRU00042"/>
    </source>
</evidence>
<keyword evidence="5" id="KW-0862">Zinc</keyword>
<evidence type="ECO:0000256" key="3">
    <source>
        <dbReference type="ARBA" id="ARBA00022737"/>
    </source>
</evidence>